<accession>A0ABR3C8E1</accession>
<evidence type="ECO:0000313" key="6">
    <source>
        <dbReference type="Proteomes" id="UP001430584"/>
    </source>
</evidence>
<dbReference type="PANTHER" id="PTHR40633">
    <property type="entry name" value="MATRIX PROTEIN, PUTATIVE (AFU_ORTHOLOGUE AFUA_8G05410)-RELATED"/>
    <property type="match status" value="1"/>
</dbReference>
<name>A0ABR3C8E1_9PEZI</name>
<dbReference type="InterPro" id="IPR052982">
    <property type="entry name" value="SRP1/TIP1-like"/>
</dbReference>
<dbReference type="Proteomes" id="UP001430584">
    <property type="component" value="Unassembled WGS sequence"/>
</dbReference>
<keyword evidence="1 3" id="KW-0732">Signal</keyword>
<evidence type="ECO:0000313" key="5">
    <source>
        <dbReference type="EMBL" id="KAL0256576.1"/>
    </source>
</evidence>
<dbReference type="RefSeq" id="XP_066629605.1">
    <property type="nucleotide sequence ID" value="XM_066780376.1"/>
</dbReference>
<organism evidence="5 6">
    <name type="scientific">Diplodia seriata</name>
    <dbReference type="NCBI Taxonomy" id="420778"/>
    <lineage>
        <taxon>Eukaryota</taxon>
        <taxon>Fungi</taxon>
        <taxon>Dikarya</taxon>
        <taxon>Ascomycota</taxon>
        <taxon>Pezizomycotina</taxon>
        <taxon>Dothideomycetes</taxon>
        <taxon>Dothideomycetes incertae sedis</taxon>
        <taxon>Botryosphaeriales</taxon>
        <taxon>Botryosphaeriaceae</taxon>
        <taxon>Diplodia</taxon>
    </lineage>
</organism>
<sequence length="330" mass="32722">MVAANDFSLFALFTAGLAALVRADDGPTANAVRLPGLGDIIPAGERYDIKWDAATPYAGGTVTLILLKGPSTNAVPIQTIVAGTENDGSYEWYPAADLEDSNGDTGYGIKLVIDANGAYQYTTQFGISNTKKAASSSAAASSAAASSAASVKVESVAASSAVASSAAASVVTPTASGNASYVTEIVTAYTTFCPYATELTHNGKTYTVTKPTTLTITDCPGGCTVTKPVYTSVVTDCKSCSASASASVSAPVPTSSSVQGVVGNPNPPYGTMSNTTVSYSKPALGSSTTGAAGTPASTPSNPLYTGAAGVLKASGVFGAAAAMGAAFFAL</sequence>
<evidence type="ECO:0000256" key="2">
    <source>
        <dbReference type="SAM" id="MobiDB-lite"/>
    </source>
</evidence>
<evidence type="ECO:0000256" key="3">
    <source>
        <dbReference type="SAM" id="SignalP"/>
    </source>
</evidence>
<feature type="signal peptide" evidence="3">
    <location>
        <begin position="1"/>
        <end position="23"/>
    </location>
</feature>
<comment type="caution">
    <text evidence="5">The sequence shown here is derived from an EMBL/GenBank/DDBJ whole genome shotgun (WGS) entry which is preliminary data.</text>
</comment>
<evidence type="ECO:0000259" key="4">
    <source>
        <dbReference type="Pfam" id="PF10342"/>
    </source>
</evidence>
<dbReference type="EMBL" id="JAJVCZ030000009">
    <property type="protein sequence ID" value="KAL0256576.1"/>
    <property type="molecule type" value="Genomic_DNA"/>
</dbReference>
<feature type="domain" description="Yeast cell wall synthesis Kre9/Knh1-like N-terminal" evidence="4">
    <location>
        <begin position="35"/>
        <end position="127"/>
    </location>
</feature>
<dbReference type="PANTHER" id="PTHR40633:SF1">
    <property type="entry name" value="GPI ANCHORED SERINE-THREONINE RICH PROTEIN (AFU_ORTHOLOGUE AFUA_1G03630)"/>
    <property type="match status" value="1"/>
</dbReference>
<feature type="region of interest" description="Disordered" evidence="2">
    <location>
        <begin position="247"/>
        <end position="275"/>
    </location>
</feature>
<reference evidence="5 6" key="1">
    <citation type="submission" date="2024-02" db="EMBL/GenBank/DDBJ databases">
        <title>De novo assembly and annotation of 12 fungi associated with fruit tree decline syndrome in Ontario, Canada.</title>
        <authorList>
            <person name="Sulman M."/>
            <person name="Ellouze W."/>
            <person name="Ilyukhin E."/>
        </authorList>
    </citation>
    <scope>NUCLEOTIDE SEQUENCE [LARGE SCALE GENOMIC DNA]</scope>
    <source>
        <strain evidence="5 6">FDS-637</strain>
    </source>
</reference>
<dbReference type="InterPro" id="IPR018466">
    <property type="entry name" value="Kre9/Knh1-like_N"/>
</dbReference>
<keyword evidence="6" id="KW-1185">Reference proteome</keyword>
<evidence type="ECO:0000256" key="1">
    <source>
        <dbReference type="ARBA" id="ARBA00022729"/>
    </source>
</evidence>
<feature type="compositionally biased region" description="Low complexity" evidence="2">
    <location>
        <begin position="247"/>
        <end position="258"/>
    </location>
</feature>
<gene>
    <name evidence="5" type="ORF">SLS55_008971</name>
</gene>
<dbReference type="Pfam" id="PF10342">
    <property type="entry name" value="Kre9_KNH"/>
    <property type="match status" value="1"/>
</dbReference>
<proteinExistence type="predicted"/>
<feature type="chain" id="PRO_5047053293" description="Yeast cell wall synthesis Kre9/Knh1-like N-terminal domain-containing protein" evidence="3">
    <location>
        <begin position="24"/>
        <end position="330"/>
    </location>
</feature>
<dbReference type="GeneID" id="92013056"/>
<protein>
    <recommendedName>
        <fullName evidence="4">Yeast cell wall synthesis Kre9/Knh1-like N-terminal domain-containing protein</fullName>
    </recommendedName>
</protein>